<dbReference type="InterPro" id="IPR050221">
    <property type="entry name" value="26S_Proteasome_ATPase"/>
</dbReference>
<keyword evidence="7" id="KW-0647">Proteasome</keyword>
<protein>
    <recommendedName>
        <fullName evidence="10">AAA+ ATPase domain-containing protein</fullName>
    </recommendedName>
</protein>
<evidence type="ECO:0000256" key="4">
    <source>
        <dbReference type="ARBA" id="ARBA00022490"/>
    </source>
</evidence>
<dbReference type="PROSITE" id="PS00674">
    <property type="entry name" value="AAA"/>
    <property type="match status" value="1"/>
</dbReference>
<evidence type="ECO:0000256" key="5">
    <source>
        <dbReference type="ARBA" id="ARBA00022741"/>
    </source>
</evidence>
<comment type="subcellular location">
    <subcellularLocation>
        <location evidence="2">Cytoplasm</location>
    </subcellularLocation>
    <subcellularLocation>
        <location evidence="1">Nucleus</location>
    </subcellularLocation>
</comment>
<dbReference type="PANTHER" id="PTHR23073">
    <property type="entry name" value="26S PROTEASOME REGULATORY SUBUNIT"/>
    <property type="match status" value="1"/>
</dbReference>
<dbReference type="OrthoDB" id="10255768at2759"/>
<evidence type="ECO:0000256" key="3">
    <source>
        <dbReference type="ARBA" id="ARBA00006914"/>
    </source>
</evidence>
<dbReference type="Pfam" id="PF00004">
    <property type="entry name" value="AAA"/>
    <property type="match status" value="1"/>
</dbReference>
<dbReference type="InterPro" id="IPR003959">
    <property type="entry name" value="ATPase_AAA_core"/>
</dbReference>
<accession>D8M5C8</accession>
<dbReference type="InterPro" id="IPR003960">
    <property type="entry name" value="ATPase_AAA_CS"/>
</dbReference>
<evidence type="ECO:0000256" key="1">
    <source>
        <dbReference type="ARBA" id="ARBA00004123"/>
    </source>
</evidence>
<comment type="similarity">
    <text evidence="3 9">Belongs to the AAA ATPase family.</text>
</comment>
<sequence>MVDDKNAIIQISDSSSMYSPVLETLNKDLLKPGCSICVHPRSSAVVDILPPQADNDIKIMTEKPSVTYQDIGGLDVQKQELREAVELPLLHPEIFSQIGIDPPRGVLMYGPPGTGKTMLAKAVANATTANFIQVVASEFVQKWLGDGPRMVRDVFSKARENAPCIIFIDEIDAVALKRNDSMGGDREVQRILMELLTQMDGFDQTTNVKVIMATNRPEMLDPALMRPGRLDRKVEFPLPDRRQKRLVFQACTAKMNLSEEVDLESFVNRPQKISCADIASICQEAGLQAIRKNRYIVLTKDLEKAYKKVVKRTDSEYEFYSWVVCCIILCGVEVRWRWR</sequence>
<organism evidence="11">
    <name type="scientific">Blastocystis hominis</name>
    <dbReference type="NCBI Taxonomy" id="12968"/>
    <lineage>
        <taxon>Eukaryota</taxon>
        <taxon>Sar</taxon>
        <taxon>Stramenopiles</taxon>
        <taxon>Bigyra</taxon>
        <taxon>Opalozoa</taxon>
        <taxon>Opalinata</taxon>
        <taxon>Blastocystidae</taxon>
        <taxon>Blastocystis</taxon>
    </lineage>
</organism>
<dbReference type="InterPro" id="IPR003593">
    <property type="entry name" value="AAA+_ATPase"/>
</dbReference>
<dbReference type="Gene3D" id="1.10.8.60">
    <property type="match status" value="1"/>
</dbReference>
<evidence type="ECO:0000256" key="9">
    <source>
        <dbReference type="RuleBase" id="RU003651"/>
    </source>
</evidence>
<dbReference type="FunFam" id="1.10.8.60:FF:000018">
    <property type="entry name" value="26S protease regulatory subunit 6B"/>
    <property type="match status" value="1"/>
</dbReference>
<dbReference type="Pfam" id="PF17862">
    <property type="entry name" value="AAA_lid_3"/>
    <property type="match status" value="1"/>
</dbReference>
<feature type="domain" description="AAA+ ATPase" evidence="10">
    <location>
        <begin position="102"/>
        <end position="240"/>
    </location>
</feature>
<evidence type="ECO:0000259" key="10">
    <source>
        <dbReference type="SMART" id="SM00382"/>
    </source>
</evidence>
<keyword evidence="5 9" id="KW-0547">Nucleotide-binding</keyword>
<dbReference type="GeneID" id="24920279"/>
<dbReference type="GO" id="GO:0016887">
    <property type="term" value="F:ATP hydrolysis activity"/>
    <property type="evidence" value="ECO:0007669"/>
    <property type="project" value="InterPro"/>
</dbReference>
<evidence type="ECO:0000256" key="8">
    <source>
        <dbReference type="ARBA" id="ARBA00023242"/>
    </source>
</evidence>
<proteinExistence type="inferred from homology"/>
<dbReference type="GO" id="GO:0005524">
    <property type="term" value="F:ATP binding"/>
    <property type="evidence" value="ECO:0007669"/>
    <property type="project" value="UniProtKB-KW"/>
</dbReference>
<dbReference type="AlphaFoldDB" id="D8M5C8"/>
<dbReference type="GO" id="GO:0005737">
    <property type="term" value="C:cytoplasm"/>
    <property type="evidence" value="ECO:0007669"/>
    <property type="project" value="UniProtKB-SubCell"/>
</dbReference>
<dbReference type="InterPro" id="IPR027417">
    <property type="entry name" value="P-loop_NTPase"/>
</dbReference>
<dbReference type="GO" id="GO:0000502">
    <property type="term" value="C:proteasome complex"/>
    <property type="evidence" value="ECO:0007669"/>
    <property type="project" value="UniProtKB-KW"/>
</dbReference>
<dbReference type="Gene3D" id="2.40.50.140">
    <property type="entry name" value="Nucleic acid-binding proteins"/>
    <property type="match status" value="1"/>
</dbReference>
<evidence type="ECO:0000313" key="12">
    <source>
        <dbReference type="Proteomes" id="UP000008312"/>
    </source>
</evidence>
<dbReference type="FunFam" id="3.40.50.300:FF:000033">
    <property type="entry name" value="26S protease regulatory subunit 6B"/>
    <property type="match status" value="1"/>
</dbReference>
<dbReference type="InParanoid" id="D8M5C8"/>
<dbReference type="GO" id="GO:0005634">
    <property type="term" value="C:nucleus"/>
    <property type="evidence" value="ECO:0007669"/>
    <property type="project" value="UniProtKB-SubCell"/>
</dbReference>
<evidence type="ECO:0000313" key="11">
    <source>
        <dbReference type="EMBL" id="CBK23267.2"/>
    </source>
</evidence>
<reference evidence="11" key="1">
    <citation type="submission" date="2010-02" db="EMBL/GenBank/DDBJ databases">
        <title>Sequencing and annotation of the Blastocystis hominis genome.</title>
        <authorList>
            <person name="Wincker P."/>
        </authorList>
    </citation>
    <scope>NUCLEOTIDE SEQUENCE</scope>
    <source>
        <strain evidence="11">Singapore isolate B</strain>
    </source>
</reference>
<keyword evidence="4" id="KW-0963">Cytoplasm</keyword>
<keyword evidence="6 9" id="KW-0067">ATP-binding</keyword>
<dbReference type="RefSeq" id="XP_012897315.1">
    <property type="nucleotide sequence ID" value="XM_013041861.1"/>
</dbReference>
<dbReference type="SUPFAM" id="SSF52540">
    <property type="entry name" value="P-loop containing nucleoside triphosphate hydrolases"/>
    <property type="match status" value="1"/>
</dbReference>
<dbReference type="OMA" id="QDIGGMD"/>
<evidence type="ECO:0000256" key="6">
    <source>
        <dbReference type="ARBA" id="ARBA00022840"/>
    </source>
</evidence>
<dbReference type="Proteomes" id="UP000008312">
    <property type="component" value="Unassembled WGS sequence"/>
</dbReference>
<dbReference type="FunCoup" id="D8M5C8">
    <property type="interactions" value="616"/>
</dbReference>
<keyword evidence="8" id="KW-0539">Nucleus</keyword>
<gene>
    <name evidence="11" type="ORF">GSBLH_T00003166001</name>
</gene>
<name>D8M5C8_BLAHO</name>
<dbReference type="SMART" id="SM00382">
    <property type="entry name" value="AAA"/>
    <property type="match status" value="1"/>
</dbReference>
<dbReference type="InterPro" id="IPR041569">
    <property type="entry name" value="AAA_lid_3"/>
</dbReference>
<evidence type="ECO:0000256" key="2">
    <source>
        <dbReference type="ARBA" id="ARBA00004496"/>
    </source>
</evidence>
<evidence type="ECO:0000256" key="7">
    <source>
        <dbReference type="ARBA" id="ARBA00022942"/>
    </source>
</evidence>
<keyword evidence="12" id="KW-1185">Reference proteome</keyword>
<dbReference type="EMBL" id="FN668658">
    <property type="protein sequence ID" value="CBK23267.2"/>
    <property type="molecule type" value="Genomic_DNA"/>
</dbReference>
<dbReference type="Gene3D" id="3.40.50.300">
    <property type="entry name" value="P-loop containing nucleotide triphosphate hydrolases"/>
    <property type="match status" value="1"/>
</dbReference>
<dbReference type="InterPro" id="IPR012340">
    <property type="entry name" value="NA-bd_OB-fold"/>
</dbReference>